<dbReference type="InterPro" id="IPR011009">
    <property type="entry name" value="Kinase-like_dom_sf"/>
</dbReference>
<dbReference type="PROSITE" id="PS50011">
    <property type="entry name" value="PROTEIN_KINASE_DOM"/>
    <property type="match status" value="1"/>
</dbReference>
<dbReference type="InterPro" id="IPR008271">
    <property type="entry name" value="Ser/Thr_kinase_AS"/>
</dbReference>
<dbReference type="PROSITE" id="PS00107">
    <property type="entry name" value="PROTEIN_KINASE_ATP"/>
    <property type="match status" value="1"/>
</dbReference>
<accession>A0AAW1QZI7</accession>
<evidence type="ECO:0000256" key="2">
    <source>
        <dbReference type="ARBA" id="ARBA00022679"/>
    </source>
</evidence>
<organism evidence="9 10">
    <name type="scientific">Elliptochloris bilobata</name>
    <dbReference type="NCBI Taxonomy" id="381761"/>
    <lineage>
        <taxon>Eukaryota</taxon>
        <taxon>Viridiplantae</taxon>
        <taxon>Chlorophyta</taxon>
        <taxon>core chlorophytes</taxon>
        <taxon>Trebouxiophyceae</taxon>
        <taxon>Trebouxiophyceae incertae sedis</taxon>
        <taxon>Elliptochloris clade</taxon>
        <taxon>Elliptochloris</taxon>
    </lineage>
</organism>
<evidence type="ECO:0000256" key="1">
    <source>
        <dbReference type="ARBA" id="ARBA00022527"/>
    </source>
</evidence>
<dbReference type="Gene3D" id="1.10.510.10">
    <property type="entry name" value="Transferase(Phosphotransferase) domain 1"/>
    <property type="match status" value="1"/>
</dbReference>
<dbReference type="GO" id="GO:0004674">
    <property type="term" value="F:protein serine/threonine kinase activity"/>
    <property type="evidence" value="ECO:0007669"/>
    <property type="project" value="UniProtKB-KW"/>
</dbReference>
<proteinExistence type="predicted"/>
<keyword evidence="10" id="KW-1185">Reference proteome</keyword>
<keyword evidence="3 6" id="KW-0547">Nucleotide-binding</keyword>
<dbReference type="PANTHER" id="PTHR44329:SF25">
    <property type="entry name" value="PROTEIN KINASE DOMAIN-CONTAINING PROTEIN"/>
    <property type="match status" value="1"/>
</dbReference>
<dbReference type="GO" id="GO:0005524">
    <property type="term" value="F:ATP binding"/>
    <property type="evidence" value="ECO:0007669"/>
    <property type="project" value="UniProtKB-UniRule"/>
</dbReference>
<dbReference type="PROSITE" id="PS00108">
    <property type="entry name" value="PROTEIN_KINASE_ST"/>
    <property type="match status" value="1"/>
</dbReference>
<dbReference type="PRINTS" id="PR00109">
    <property type="entry name" value="TYRKINASE"/>
</dbReference>
<dbReference type="SUPFAM" id="SSF56112">
    <property type="entry name" value="Protein kinase-like (PK-like)"/>
    <property type="match status" value="1"/>
</dbReference>
<dbReference type="InterPro" id="IPR051681">
    <property type="entry name" value="Ser/Thr_Kinases-Pseudokinases"/>
</dbReference>
<keyword evidence="4" id="KW-0418">Kinase</keyword>
<feature type="binding site" evidence="6">
    <location>
        <position position="439"/>
    </location>
    <ligand>
        <name>ATP</name>
        <dbReference type="ChEBI" id="CHEBI:30616"/>
    </ligand>
</feature>
<evidence type="ECO:0000259" key="8">
    <source>
        <dbReference type="PROSITE" id="PS50011"/>
    </source>
</evidence>
<gene>
    <name evidence="9" type="ORF">WJX81_001147</name>
</gene>
<dbReference type="SMART" id="SM00220">
    <property type="entry name" value="S_TKc"/>
    <property type="match status" value="1"/>
</dbReference>
<protein>
    <recommendedName>
        <fullName evidence="8">Protein kinase domain-containing protein</fullName>
    </recommendedName>
</protein>
<dbReference type="InterPro" id="IPR017441">
    <property type="entry name" value="Protein_kinase_ATP_BS"/>
</dbReference>
<sequence>MASSLLSPSSEGSLSQAEEKVRLRVSSGGAFVLANGQWKLSGAESYLESVSPSCTYADLCWRLGEKHGATSIRYVLPGEKLDPDSLITVADDQDVQEMFEEFFRALKVPGTPVKTFRLRVVLFPAAEEPMTPEELADAQHFFSTSSAERVVRTRGMVSRTSGTEVVASSFGSNASSASAGTAGHRFPGAPHSEQAAAAEDAVKEMHWQEAQAAKEGSRRSGAVGALFDFNDSARSLAVARRGLQGAGSDGACRFLYQTQDPWYAALEEGAAAALAQATLLGPGKRQHLDALLPRGSAGGRAVAVAPATAGGGGVRLPSHISAFGDGSDGNGELGDACGRVAGLAGLVSHALEGVEPSPREGTPPGTLAVAMSTEPGDLLRGGSGCPLTDRVPSGGTNPLYCNVHRVPKDEVKVLGRIGEGAFGEVSLATCAIFGKVAVKWLKPGKVERHSASFWREADMLGSLNHPSVLRFYGAVVAARDDPAVIGIMTEFMRGGSLAQLLRSGINFLPLRERAELALHAVNGLAYLHEMKIVHFDLKPDNLLLEAPLVPGAGLGVPSVKVADFGLSKHKRKSYVSGVRDLRGTLPYMAPELVSDPDHVSEKADVWSLGMVLWEMLCLETPFQALTPQQIIAGLMVGNLAPEVPAWCEPEWRGLMEACWEVSPAGRPSFRQLAVQLEKILEAAP</sequence>
<dbReference type="AlphaFoldDB" id="A0AAW1QZI7"/>
<evidence type="ECO:0000256" key="6">
    <source>
        <dbReference type="PROSITE-ProRule" id="PRU10141"/>
    </source>
</evidence>
<dbReference type="InterPro" id="IPR001245">
    <property type="entry name" value="Ser-Thr/Tyr_kinase_cat_dom"/>
</dbReference>
<dbReference type="Proteomes" id="UP001445335">
    <property type="component" value="Unassembled WGS sequence"/>
</dbReference>
<evidence type="ECO:0000313" key="10">
    <source>
        <dbReference type="Proteomes" id="UP001445335"/>
    </source>
</evidence>
<keyword evidence="5 6" id="KW-0067">ATP-binding</keyword>
<keyword evidence="1" id="KW-0723">Serine/threonine-protein kinase</keyword>
<dbReference type="SMART" id="SM00666">
    <property type="entry name" value="PB1"/>
    <property type="match status" value="1"/>
</dbReference>
<dbReference type="InterPro" id="IPR000719">
    <property type="entry name" value="Prot_kinase_dom"/>
</dbReference>
<evidence type="ECO:0000256" key="3">
    <source>
        <dbReference type="ARBA" id="ARBA00022741"/>
    </source>
</evidence>
<evidence type="ECO:0000313" key="9">
    <source>
        <dbReference type="EMBL" id="KAK9826720.1"/>
    </source>
</evidence>
<dbReference type="Pfam" id="PF07714">
    <property type="entry name" value="PK_Tyr_Ser-Thr"/>
    <property type="match status" value="1"/>
</dbReference>
<evidence type="ECO:0000256" key="4">
    <source>
        <dbReference type="ARBA" id="ARBA00022777"/>
    </source>
</evidence>
<name>A0AAW1QZI7_9CHLO</name>
<reference evidence="9 10" key="1">
    <citation type="journal article" date="2024" name="Nat. Commun.">
        <title>Phylogenomics reveals the evolutionary origins of lichenization in chlorophyte algae.</title>
        <authorList>
            <person name="Puginier C."/>
            <person name="Libourel C."/>
            <person name="Otte J."/>
            <person name="Skaloud P."/>
            <person name="Haon M."/>
            <person name="Grisel S."/>
            <person name="Petersen M."/>
            <person name="Berrin J.G."/>
            <person name="Delaux P.M."/>
            <person name="Dal Grande F."/>
            <person name="Keller J."/>
        </authorList>
    </citation>
    <scope>NUCLEOTIDE SEQUENCE [LARGE SCALE GENOMIC DNA]</scope>
    <source>
        <strain evidence="9 10">SAG 245.80</strain>
    </source>
</reference>
<dbReference type="InterPro" id="IPR000270">
    <property type="entry name" value="PB1_dom"/>
</dbReference>
<keyword evidence="2" id="KW-0808">Transferase</keyword>
<dbReference type="PANTHER" id="PTHR44329">
    <property type="entry name" value="SERINE/THREONINE-PROTEIN KINASE TNNI3K-RELATED"/>
    <property type="match status" value="1"/>
</dbReference>
<feature type="compositionally biased region" description="Low complexity" evidence="7">
    <location>
        <begin position="168"/>
        <end position="183"/>
    </location>
</feature>
<evidence type="ECO:0000256" key="7">
    <source>
        <dbReference type="SAM" id="MobiDB-lite"/>
    </source>
</evidence>
<feature type="region of interest" description="Disordered" evidence="7">
    <location>
        <begin position="168"/>
        <end position="197"/>
    </location>
</feature>
<evidence type="ECO:0000256" key="5">
    <source>
        <dbReference type="ARBA" id="ARBA00022840"/>
    </source>
</evidence>
<dbReference type="EMBL" id="JALJOU010000063">
    <property type="protein sequence ID" value="KAK9826720.1"/>
    <property type="molecule type" value="Genomic_DNA"/>
</dbReference>
<feature type="domain" description="Protein kinase" evidence="8">
    <location>
        <begin position="411"/>
        <end position="680"/>
    </location>
</feature>
<comment type="caution">
    <text evidence="9">The sequence shown here is derived from an EMBL/GenBank/DDBJ whole genome shotgun (WGS) entry which is preliminary data.</text>
</comment>